<dbReference type="Pfam" id="PF01725">
    <property type="entry name" value="Ham1p_like"/>
    <property type="match status" value="1"/>
</dbReference>
<feature type="binding site" evidence="10">
    <location>
        <position position="75"/>
    </location>
    <ligand>
        <name>substrate</name>
    </ligand>
</feature>
<dbReference type="AlphaFoldDB" id="A0A3D9YY36"/>
<proteinExistence type="inferred from homology"/>
<evidence type="ECO:0000256" key="9">
    <source>
        <dbReference type="ARBA" id="ARBA00052017"/>
    </source>
</evidence>
<feature type="active site" description="Proton acceptor" evidence="10">
    <location>
        <position position="74"/>
    </location>
</feature>
<evidence type="ECO:0000256" key="8">
    <source>
        <dbReference type="ARBA" id="ARBA00051875"/>
    </source>
</evidence>
<gene>
    <name evidence="12" type="ORF">DES32_2557</name>
</gene>
<feature type="binding site" evidence="10">
    <location>
        <begin position="198"/>
        <end position="199"/>
    </location>
    <ligand>
        <name>substrate</name>
    </ligand>
</feature>
<dbReference type="OrthoDB" id="9807456at2"/>
<evidence type="ECO:0000313" key="12">
    <source>
        <dbReference type="EMBL" id="REF86503.1"/>
    </source>
</evidence>
<dbReference type="Gene3D" id="3.90.950.10">
    <property type="match status" value="1"/>
</dbReference>
<evidence type="ECO:0000256" key="3">
    <source>
        <dbReference type="ARBA" id="ARBA00022723"/>
    </source>
</evidence>
<dbReference type="GO" id="GO:0009146">
    <property type="term" value="P:purine nucleoside triphosphate catabolic process"/>
    <property type="evidence" value="ECO:0007669"/>
    <property type="project" value="UniProtKB-UniRule"/>
</dbReference>
<dbReference type="PANTHER" id="PTHR11067">
    <property type="entry name" value="INOSINE TRIPHOSPHATE PYROPHOSPHATASE/HAM1 PROTEIN"/>
    <property type="match status" value="1"/>
</dbReference>
<accession>A0A3D9YY36</accession>
<evidence type="ECO:0000256" key="7">
    <source>
        <dbReference type="ARBA" id="ARBA00023080"/>
    </source>
</evidence>
<comment type="function">
    <text evidence="10">Pyrophosphatase that catalyzes the hydrolysis of nucleoside triphosphates to their monophosphate derivatives, with a high preference for the non-canonical purine nucleotides XTP (xanthosine triphosphate), dITP (deoxyinosine triphosphate) and ITP. Seems to function as a house-cleaning enzyme that removes non-canonical purine nucleotides from the nucleotide pool, thus preventing their incorporation into DNA/RNA and avoiding chromosomal lesions.</text>
</comment>
<comment type="catalytic activity">
    <reaction evidence="8 10">
        <text>dITP + H2O = dIMP + diphosphate + H(+)</text>
        <dbReference type="Rhea" id="RHEA:28342"/>
        <dbReference type="ChEBI" id="CHEBI:15377"/>
        <dbReference type="ChEBI" id="CHEBI:15378"/>
        <dbReference type="ChEBI" id="CHEBI:33019"/>
        <dbReference type="ChEBI" id="CHEBI:61194"/>
        <dbReference type="ChEBI" id="CHEBI:61382"/>
        <dbReference type="EC" id="3.6.1.66"/>
    </reaction>
</comment>
<dbReference type="GO" id="GO:0009117">
    <property type="term" value="P:nucleotide metabolic process"/>
    <property type="evidence" value="ECO:0007669"/>
    <property type="project" value="UniProtKB-KW"/>
</dbReference>
<feature type="binding site" evidence="10">
    <location>
        <position position="45"/>
    </location>
    <ligand>
        <name>Mg(2+)</name>
        <dbReference type="ChEBI" id="CHEBI:18420"/>
    </ligand>
</feature>
<dbReference type="Proteomes" id="UP000256900">
    <property type="component" value="Unassembled WGS sequence"/>
</dbReference>
<keyword evidence="3 10" id="KW-0479">Metal-binding</keyword>
<evidence type="ECO:0000256" key="5">
    <source>
        <dbReference type="ARBA" id="ARBA00022801"/>
    </source>
</evidence>
<dbReference type="InterPro" id="IPR020922">
    <property type="entry name" value="dITP/XTP_pyrophosphatase"/>
</dbReference>
<evidence type="ECO:0000256" key="6">
    <source>
        <dbReference type="ARBA" id="ARBA00022842"/>
    </source>
</evidence>
<evidence type="ECO:0000256" key="10">
    <source>
        <dbReference type="HAMAP-Rule" id="MF_01405"/>
    </source>
</evidence>
<evidence type="ECO:0000256" key="2">
    <source>
        <dbReference type="ARBA" id="ARBA00011738"/>
    </source>
</evidence>
<keyword evidence="13" id="KW-1185">Reference proteome</keyword>
<keyword evidence="4 10" id="KW-0547">Nucleotide-binding</keyword>
<keyword evidence="7 10" id="KW-0546">Nucleotide metabolism</keyword>
<dbReference type="GO" id="GO:0036222">
    <property type="term" value="F:XTP diphosphatase activity"/>
    <property type="evidence" value="ECO:0007669"/>
    <property type="project" value="UniProtKB-UniRule"/>
</dbReference>
<keyword evidence="6 10" id="KW-0460">Magnesium</keyword>
<comment type="catalytic activity">
    <reaction evidence="9 10">
        <text>XTP + H2O = XMP + diphosphate + H(+)</text>
        <dbReference type="Rhea" id="RHEA:28610"/>
        <dbReference type="ChEBI" id="CHEBI:15377"/>
        <dbReference type="ChEBI" id="CHEBI:15378"/>
        <dbReference type="ChEBI" id="CHEBI:33019"/>
        <dbReference type="ChEBI" id="CHEBI:57464"/>
        <dbReference type="ChEBI" id="CHEBI:61314"/>
        <dbReference type="EC" id="3.6.1.66"/>
    </reaction>
</comment>
<dbReference type="InterPro" id="IPR002637">
    <property type="entry name" value="RdgB/HAM1"/>
</dbReference>
<dbReference type="GO" id="GO:0036220">
    <property type="term" value="F:ITP diphosphatase activity"/>
    <property type="evidence" value="ECO:0007669"/>
    <property type="project" value="UniProtKB-UniRule"/>
</dbReference>
<evidence type="ECO:0000256" key="1">
    <source>
        <dbReference type="ARBA" id="ARBA00008023"/>
    </source>
</evidence>
<dbReference type="RefSeq" id="WP_115837028.1">
    <property type="nucleotide sequence ID" value="NZ_CP025086.1"/>
</dbReference>
<feature type="binding site" evidence="10">
    <location>
        <position position="185"/>
    </location>
    <ligand>
        <name>substrate</name>
    </ligand>
</feature>
<dbReference type="PANTHER" id="PTHR11067:SF9">
    <property type="entry name" value="INOSINE TRIPHOSPHATE PYROPHOSPHATASE"/>
    <property type="match status" value="1"/>
</dbReference>
<comment type="cofactor">
    <cofactor evidence="10">
        <name>Mg(2+)</name>
        <dbReference type="ChEBI" id="CHEBI:18420"/>
    </cofactor>
    <text evidence="10">Binds 1 Mg(2+) ion per subunit.</text>
</comment>
<dbReference type="FunFam" id="3.90.950.10:FF:000001">
    <property type="entry name" value="dITP/XTP pyrophosphatase"/>
    <property type="match status" value="1"/>
</dbReference>
<dbReference type="GO" id="GO:0046872">
    <property type="term" value="F:metal ion binding"/>
    <property type="evidence" value="ECO:0007669"/>
    <property type="project" value="UniProtKB-KW"/>
</dbReference>
<organism evidence="12 13">
    <name type="scientific">Methylovirgula ligni</name>
    <dbReference type="NCBI Taxonomy" id="569860"/>
    <lineage>
        <taxon>Bacteria</taxon>
        <taxon>Pseudomonadati</taxon>
        <taxon>Pseudomonadota</taxon>
        <taxon>Alphaproteobacteria</taxon>
        <taxon>Hyphomicrobiales</taxon>
        <taxon>Beijerinckiaceae</taxon>
        <taxon>Methylovirgula</taxon>
    </lineage>
</organism>
<name>A0A3D9YY36_9HYPH</name>
<comment type="subunit">
    <text evidence="2 10">Homodimer.</text>
</comment>
<dbReference type="GO" id="GO:0035870">
    <property type="term" value="F:dITP diphosphatase activity"/>
    <property type="evidence" value="ECO:0007669"/>
    <property type="project" value="UniProtKB-UniRule"/>
</dbReference>
<dbReference type="GO" id="GO:0017111">
    <property type="term" value="F:ribonucleoside triphosphate phosphatase activity"/>
    <property type="evidence" value="ECO:0007669"/>
    <property type="project" value="InterPro"/>
</dbReference>
<dbReference type="NCBIfam" id="TIGR00042">
    <property type="entry name" value="RdgB/HAM1 family non-canonical purine NTP pyrophosphatase"/>
    <property type="match status" value="1"/>
</dbReference>
<reference evidence="12 13" key="1">
    <citation type="submission" date="2018-08" db="EMBL/GenBank/DDBJ databases">
        <title>Genomic Encyclopedia of Type Strains, Phase IV (KMG-IV): sequencing the most valuable type-strain genomes for metagenomic binning, comparative biology and taxonomic classification.</title>
        <authorList>
            <person name="Goeker M."/>
        </authorList>
    </citation>
    <scope>NUCLEOTIDE SEQUENCE [LARGE SCALE GENOMIC DNA]</scope>
    <source>
        <strain evidence="12 13">BW863</strain>
    </source>
</reference>
<evidence type="ECO:0000256" key="11">
    <source>
        <dbReference type="RuleBase" id="RU003781"/>
    </source>
</evidence>
<protein>
    <recommendedName>
        <fullName evidence="10">dITP/XTP pyrophosphatase</fullName>
        <ecNumber evidence="10">3.6.1.66</ecNumber>
    </recommendedName>
    <alternativeName>
        <fullName evidence="10">Non-canonical purine NTP pyrophosphatase</fullName>
    </alternativeName>
    <alternativeName>
        <fullName evidence="10">Non-standard purine NTP pyrophosphatase</fullName>
    </alternativeName>
    <alternativeName>
        <fullName evidence="10">Nucleoside-triphosphate diphosphatase</fullName>
    </alternativeName>
    <alternativeName>
        <fullName evidence="10">Nucleoside-triphosphate pyrophosphatase</fullName>
        <shortName evidence="10">NTPase</shortName>
    </alternativeName>
</protein>
<feature type="binding site" evidence="10">
    <location>
        <begin position="162"/>
        <end position="165"/>
    </location>
    <ligand>
        <name>substrate</name>
    </ligand>
</feature>
<evidence type="ECO:0000313" key="13">
    <source>
        <dbReference type="Proteomes" id="UP000256900"/>
    </source>
</evidence>
<dbReference type="SUPFAM" id="SSF52972">
    <property type="entry name" value="ITPase-like"/>
    <property type="match status" value="1"/>
</dbReference>
<dbReference type="CDD" id="cd00515">
    <property type="entry name" value="HAM1"/>
    <property type="match status" value="1"/>
</dbReference>
<dbReference type="GO" id="GO:0000166">
    <property type="term" value="F:nucleotide binding"/>
    <property type="evidence" value="ECO:0007669"/>
    <property type="project" value="UniProtKB-KW"/>
</dbReference>
<sequence>MVRRLTGRLIIATHNRGKLWEMQALLKPYGIEAVSAGELGLPEPEETGATFIANAELKARVAAQAARLPALADDSGLCVDALDGAPGLHSARWAELAPGGARDFAAAIERVERALRETGAAPPYRAHFVSALALAWPDGTTQVFEGKVHGTLVFPPRGTKGFGYDPIFLPDGLSRTFGEMMMDEKQAIPPDGSPALSHRARGFQVFARACL</sequence>
<dbReference type="GO" id="GO:0005829">
    <property type="term" value="C:cytosol"/>
    <property type="evidence" value="ECO:0007669"/>
    <property type="project" value="TreeGrafter"/>
</dbReference>
<comment type="caution">
    <text evidence="12">The sequence shown here is derived from an EMBL/GenBank/DDBJ whole genome shotgun (WGS) entry which is preliminary data.</text>
</comment>
<feature type="binding site" evidence="10">
    <location>
        <position position="74"/>
    </location>
    <ligand>
        <name>Mg(2+)</name>
        <dbReference type="ChEBI" id="CHEBI:18420"/>
    </ligand>
</feature>
<dbReference type="HAMAP" id="MF_01405">
    <property type="entry name" value="Non_canon_purine_NTPase"/>
    <property type="match status" value="1"/>
</dbReference>
<evidence type="ECO:0000256" key="4">
    <source>
        <dbReference type="ARBA" id="ARBA00022741"/>
    </source>
</evidence>
<comment type="catalytic activity">
    <reaction evidence="10">
        <text>ITP + H2O = IMP + diphosphate + H(+)</text>
        <dbReference type="Rhea" id="RHEA:29399"/>
        <dbReference type="ChEBI" id="CHEBI:15377"/>
        <dbReference type="ChEBI" id="CHEBI:15378"/>
        <dbReference type="ChEBI" id="CHEBI:33019"/>
        <dbReference type="ChEBI" id="CHEBI:58053"/>
        <dbReference type="ChEBI" id="CHEBI:61402"/>
        <dbReference type="EC" id="3.6.1.66"/>
    </reaction>
</comment>
<comment type="similarity">
    <text evidence="1 10 11">Belongs to the HAM1 NTPase family.</text>
</comment>
<dbReference type="EMBL" id="QUMO01000003">
    <property type="protein sequence ID" value="REF86503.1"/>
    <property type="molecule type" value="Genomic_DNA"/>
</dbReference>
<feature type="binding site" evidence="10">
    <location>
        <begin position="13"/>
        <end position="18"/>
    </location>
    <ligand>
        <name>substrate</name>
    </ligand>
</feature>
<dbReference type="EC" id="3.6.1.66" evidence="10"/>
<dbReference type="InterPro" id="IPR029001">
    <property type="entry name" value="ITPase-like_fam"/>
</dbReference>
<keyword evidence="5 10" id="KW-0378">Hydrolase</keyword>